<keyword evidence="9" id="KW-1185">Reference proteome</keyword>
<dbReference type="GO" id="GO:0008320">
    <property type="term" value="F:protein transmembrane transporter activity"/>
    <property type="evidence" value="ECO:0007669"/>
    <property type="project" value="TreeGrafter"/>
</dbReference>
<comment type="caution">
    <text evidence="8">The sequence shown here is derived from an EMBL/GenBank/DDBJ whole genome shotgun (WGS) entry which is preliminary data.</text>
</comment>
<dbReference type="PANTHER" id="PTHR34597">
    <property type="entry name" value="SLR1661 PROTEIN"/>
    <property type="match status" value="1"/>
</dbReference>
<dbReference type="GO" id="GO:0098046">
    <property type="term" value="C:type V protein secretion system complex"/>
    <property type="evidence" value="ECO:0007669"/>
    <property type="project" value="TreeGrafter"/>
</dbReference>
<evidence type="ECO:0000256" key="2">
    <source>
        <dbReference type="ARBA" id="ARBA00022692"/>
    </source>
</evidence>
<accession>A0A840RQS2</accession>
<evidence type="ECO:0000259" key="5">
    <source>
        <dbReference type="Pfam" id="PF03865"/>
    </source>
</evidence>
<dbReference type="Gene3D" id="3.10.20.310">
    <property type="entry name" value="membrane protein fhac"/>
    <property type="match status" value="1"/>
</dbReference>
<keyword evidence="3" id="KW-0998">Cell outer membrane</keyword>
<sequence length="598" mass="65468">MKKTHEAFGLHSDIPSVWFSFPQLAKSLLLSSTIFVFCAQAAEPLQTPSTEEQRRRSKAEAEARQRAMHAPKVALDNGAVAGSDTADALSLPVESPCFIVQQFSLTVPAQLSAAAKVTGASALLLDPFRFAQDYLQQYAGTCVGKDGLNVIVQRLTNLILQRGYSTTRIGIPAQDLSGGTLTLALVPGVIKTLRFADPATYGTLRNAFPTGPGRLLNLHDLEQGLEQLKRIPSQDVDMKIVPGQVPGQSDVMVAVERAKAWKLSGHVDDSGAQSTGKLQAGFNVSVDNPLGLSDMVNIGINTDADRKAGQHGSSGNSLYYAVPVGYWRYALSASSLDYHQQIAGTYQNFVSAGKSRNLEFTVDHLFQRSQSQKNSWQFKVGKRWSHAYIDETEIDGQKRNTTFAELAWVHQHYFGNAQLDLTFANRWGVSWFNGQADEEWRSNADPTFRYTLQSLDATLVVPFSIARQPLTYIGTLRAQNTRSPLYVTDQLSIGNRYTVRGFDGELTLAGERGFFFRNELDIPLAQSGQSAYLGIDVGKIYGPSVQYLLGDKIAGAVVGVRGGYGGFNYDLFSSWSLYKPAGFDTATPALGFSLSYQY</sequence>
<evidence type="ECO:0000256" key="3">
    <source>
        <dbReference type="ARBA" id="ARBA00023237"/>
    </source>
</evidence>
<feature type="domain" description="Polypeptide-transport-associated ShlB-type" evidence="6">
    <location>
        <begin position="131"/>
        <end position="188"/>
    </location>
</feature>
<dbReference type="Proteomes" id="UP000571084">
    <property type="component" value="Unassembled WGS sequence"/>
</dbReference>
<gene>
    <name evidence="8" type="ORF">HNR39_001165</name>
</gene>
<dbReference type="PANTHER" id="PTHR34597:SF3">
    <property type="entry name" value="OUTER MEMBRANE TRANSPORTER CDIB"/>
    <property type="match status" value="1"/>
</dbReference>
<dbReference type="AlphaFoldDB" id="A0A840RQS2"/>
<evidence type="ECO:0000256" key="4">
    <source>
        <dbReference type="SAM" id="MobiDB-lite"/>
    </source>
</evidence>
<dbReference type="PIRSF" id="PIRSF029745">
    <property type="entry name" value="FhaC"/>
    <property type="match status" value="1"/>
</dbReference>
<dbReference type="RefSeq" id="WP_245182312.1">
    <property type="nucleotide sequence ID" value="NZ_JAAOZT010000006.1"/>
</dbReference>
<dbReference type="Gene3D" id="2.40.160.50">
    <property type="entry name" value="membrane protein fhac: a member of the omp85/tpsb transporter family"/>
    <property type="match status" value="1"/>
</dbReference>
<dbReference type="Pfam" id="PF08479">
    <property type="entry name" value="POTRA_2"/>
    <property type="match status" value="1"/>
</dbReference>
<dbReference type="InterPro" id="IPR035251">
    <property type="entry name" value="ShlB_POTRA"/>
</dbReference>
<dbReference type="InterPro" id="IPR051544">
    <property type="entry name" value="TPS_OM_transporter"/>
</dbReference>
<evidence type="ECO:0000313" key="9">
    <source>
        <dbReference type="Proteomes" id="UP000571084"/>
    </source>
</evidence>
<keyword evidence="1" id="KW-1134">Transmembrane beta strand</keyword>
<protein>
    <submittedName>
        <fullName evidence="8">Hemolysin activation/secretion protein</fullName>
    </submittedName>
</protein>
<evidence type="ECO:0000259" key="7">
    <source>
        <dbReference type="Pfam" id="PF17287"/>
    </source>
</evidence>
<keyword evidence="2" id="KW-0812">Transmembrane</keyword>
<feature type="compositionally biased region" description="Basic and acidic residues" evidence="4">
    <location>
        <begin position="51"/>
        <end position="65"/>
    </location>
</feature>
<keyword evidence="1" id="KW-0472">Membrane</keyword>
<dbReference type="GO" id="GO:0046819">
    <property type="term" value="P:protein secretion by the type V secretion system"/>
    <property type="evidence" value="ECO:0007669"/>
    <property type="project" value="TreeGrafter"/>
</dbReference>
<evidence type="ECO:0000256" key="1">
    <source>
        <dbReference type="ARBA" id="ARBA00022452"/>
    </source>
</evidence>
<feature type="region of interest" description="Disordered" evidence="4">
    <location>
        <begin position="46"/>
        <end position="68"/>
    </location>
</feature>
<feature type="domain" description="Haemolysin activator HlyB C-terminal" evidence="5">
    <location>
        <begin position="247"/>
        <end position="562"/>
    </location>
</feature>
<evidence type="ECO:0000313" key="8">
    <source>
        <dbReference type="EMBL" id="MBB5199338.1"/>
    </source>
</evidence>
<reference evidence="8 9" key="1">
    <citation type="submission" date="2020-08" db="EMBL/GenBank/DDBJ databases">
        <title>Genomic Encyclopedia of Type Strains, Phase IV (KMG-IV): sequencing the most valuable type-strain genomes for metagenomic binning, comparative biology and taxonomic classification.</title>
        <authorList>
            <person name="Goeker M."/>
        </authorList>
    </citation>
    <scope>NUCLEOTIDE SEQUENCE [LARGE SCALE GENOMIC DNA]</scope>
    <source>
        <strain evidence="8 9">DSM 23240</strain>
    </source>
</reference>
<evidence type="ECO:0000259" key="6">
    <source>
        <dbReference type="Pfam" id="PF08479"/>
    </source>
</evidence>
<dbReference type="EMBL" id="JACHHQ010000002">
    <property type="protein sequence ID" value="MBB5199338.1"/>
    <property type="molecule type" value="Genomic_DNA"/>
</dbReference>
<dbReference type="Pfam" id="PF17287">
    <property type="entry name" value="POTRA_3"/>
    <property type="match status" value="1"/>
</dbReference>
<dbReference type="InterPro" id="IPR005565">
    <property type="entry name" value="Hemolysn_activator_HlyB_C"/>
</dbReference>
<dbReference type="Pfam" id="PF03865">
    <property type="entry name" value="ShlB"/>
    <property type="match status" value="1"/>
</dbReference>
<dbReference type="InterPro" id="IPR027282">
    <property type="entry name" value="TPS"/>
</dbReference>
<feature type="domain" description="ShlB POTRA" evidence="7">
    <location>
        <begin position="190"/>
        <end position="242"/>
    </location>
</feature>
<dbReference type="InterPro" id="IPR013686">
    <property type="entry name" value="Polypept-transport_assoc_ShlB"/>
</dbReference>
<name>A0A840RQS2_9BURK</name>
<proteinExistence type="predicted"/>
<organism evidence="8 9">
    <name type="scientific">Glaciimonas immobilis</name>
    <dbReference type="NCBI Taxonomy" id="728004"/>
    <lineage>
        <taxon>Bacteria</taxon>
        <taxon>Pseudomonadati</taxon>
        <taxon>Pseudomonadota</taxon>
        <taxon>Betaproteobacteria</taxon>
        <taxon>Burkholderiales</taxon>
        <taxon>Oxalobacteraceae</taxon>
        <taxon>Glaciimonas</taxon>
    </lineage>
</organism>